<name>A0A087M0W6_9HYPH</name>
<keyword evidence="1" id="KW-0812">Transmembrane</keyword>
<proteinExistence type="predicted"/>
<feature type="transmembrane region" description="Helical" evidence="1">
    <location>
        <begin position="51"/>
        <end position="69"/>
    </location>
</feature>
<feature type="transmembrane region" description="Helical" evidence="1">
    <location>
        <begin position="120"/>
        <end position="150"/>
    </location>
</feature>
<evidence type="ECO:0000256" key="1">
    <source>
        <dbReference type="SAM" id="Phobius"/>
    </source>
</evidence>
<accession>A0A087M0W6</accession>
<dbReference type="STRING" id="46914.JP75_15195"/>
<dbReference type="RefSeq" id="WP_035084230.1">
    <property type="nucleotide sequence ID" value="NZ_JQGC01000013.1"/>
</dbReference>
<evidence type="ECO:0000313" key="3">
    <source>
        <dbReference type="EMBL" id="KFL30519.1"/>
    </source>
</evidence>
<comment type="caution">
    <text evidence="3">The sequence shown here is derived from an EMBL/GenBank/DDBJ whole genome shotgun (WGS) entry which is preliminary data.</text>
</comment>
<dbReference type="Pfam" id="PF12146">
    <property type="entry name" value="Hydrolase_4"/>
    <property type="match status" value="1"/>
</dbReference>
<dbReference type="OrthoDB" id="5416147at2"/>
<dbReference type="Proteomes" id="UP000028981">
    <property type="component" value="Unassembled WGS sequence"/>
</dbReference>
<keyword evidence="1" id="KW-1133">Transmembrane helix</keyword>
<gene>
    <name evidence="3" type="ORF">JP75_15195</name>
</gene>
<dbReference type="Gene3D" id="3.40.50.1820">
    <property type="entry name" value="alpha/beta hydrolase"/>
    <property type="match status" value="1"/>
</dbReference>
<dbReference type="SUPFAM" id="SSF53474">
    <property type="entry name" value="alpha/beta-Hydrolases"/>
    <property type="match status" value="1"/>
</dbReference>
<dbReference type="EMBL" id="JQGC01000013">
    <property type="protein sequence ID" value="KFL30519.1"/>
    <property type="molecule type" value="Genomic_DNA"/>
</dbReference>
<dbReference type="AlphaFoldDB" id="A0A087M0W6"/>
<feature type="transmembrane region" description="Helical" evidence="1">
    <location>
        <begin position="81"/>
        <end position="100"/>
    </location>
</feature>
<keyword evidence="4" id="KW-1185">Reference proteome</keyword>
<protein>
    <recommendedName>
        <fullName evidence="2">Serine aminopeptidase S33 domain-containing protein</fullName>
    </recommendedName>
</protein>
<dbReference type="InterPro" id="IPR029058">
    <property type="entry name" value="AB_hydrolase_fold"/>
</dbReference>
<feature type="transmembrane region" description="Helical" evidence="1">
    <location>
        <begin position="171"/>
        <end position="191"/>
    </location>
</feature>
<evidence type="ECO:0000313" key="4">
    <source>
        <dbReference type="Proteomes" id="UP000028981"/>
    </source>
</evidence>
<feature type="domain" description="Serine aminopeptidase S33" evidence="2">
    <location>
        <begin position="245"/>
        <end position="386"/>
    </location>
</feature>
<dbReference type="InterPro" id="IPR022742">
    <property type="entry name" value="Hydrolase_4"/>
</dbReference>
<evidence type="ECO:0000259" key="2">
    <source>
        <dbReference type="Pfam" id="PF12146"/>
    </source>
</evidence>
<reference evidence="3 4" key="1">
    <citation type="submission" date="2014-08" db="EMBL/GenBank/DDBJ databases">
        <authorList>
            <person name="Hassan Y.I."/>
            <person name="Lepp D."/>
            <person name="Zhou T."/>
        </authorList>
    </citation>
    <scope>NUCLEOTIDE SEQUENCE [LARGE SCALE GENOMIC DNA]</scope>
    <source>
        <strain evidence="3 4">IFO13584</strain>
    </source>
</reference>
<organism evidence="3 4">
    <name type="scientific">Devosia riboflavina</name>
    <dbReference type="NCBI Taxonomy" id="46914"/>
    <lineage>
        <taxon>Bacteria</taxon>
        <taxon>Pseudomonadati</taxon>
        <taxon>Pseudomonadota</taxon>
        <taxon>Alphaproteobacteria</taxon>
        <taxon>Hyphomicrobiales</taxon>
        <taxon>Devosiaceae</taxon>
        <taxon>Devosia</taxon>
    </lineage>
</organism>
<keyword evidence="1" id="KW-0472">Membrane</keyword>
<sequence length="496" mass="52801">MTTPGSDRRPVRRPGTLAAGLLFGLAALAIAPAIGLSISADLLNDDGQVTWFNLFIGAGACGAIMWLLLCSLPRAVTLLRGGIAGILAGLVSYPVVITFAELLQRQWALLPPLWERLEQVQLITTLTLITTGFPGVLLMSLAGMVIALLFKRLHRNTSKAAISRKNPAVPRVALGLAILALAGLGSAFFWFGNIAIDAPDISTPIDEASMNYEQATAAFAALEEQEAGLGLDQLCHSRLLTHGQKVARVVVYFHGFTSCPAQADALAEQLFALGYNVYLPRMHGHGLADPAPSDLDDFTADGLMAHTNAALDLAQGLGDDVTVMGLSAGGTLSAWAAQFREDVDHAVLVSPFFGPYVVPTWAMQAGTNVTRALPNIIFSWNPLENATPEKAAIAHALPTTHALTEIMLVGWQVHAAAQTTPPSVPNISILLNDADVAVNNRQTLEIAAYWQAHGVAPVITTLPFGARLPHDLINTRERGANVDLVYPALLELLARR</sequence>